<gene>
    <name evidence="2" type="ORF">SCLCIDRAFT_137324</name>
</gene>
<dbReference type="OrthoDB" id="2666701at2759"/>
<protein>
    <recommendedName>
        <fullName evidence="1">DUF6532 domain-containing protein</fullName>
    </recommendedName>
</protein>
<feature type="domain" description="DUF6532" evidence="1">
    <location>
        <begin position="1"/>
        <end position="79"/>
    </location>
</feature>
<name>A0A0C2ZNK3_9AGAM</name>
<evidence type="ECO:0000259" key="1">
    <source>
        <dbReference type="Pfam" id="PF20149"/>
    </source>
</evidence>
<proteinExistence type="predicted"/>
<dbReference type="STRING" id="1036808.A0A0C2ZNK3"/>
<keyword evidence="3" id="KW-1185">Reference proteome</keyword>
<dbReference type="InterPro" id="IPR045341">
    <property type="entry name" value="DUF6532"/>
</dbReference>
<evidence type="ECO:0000313" key="3">
    <source>
        <dbReference type="Proteomes" id="UP000053989"/>
    </source>
</evidence>
<sequence length="103" mass="12108">MYKQPLIAKIIALQWFGDKKAVGICYPQYFNPFTVQLLAFVLTACTIREWETGKHHVVAFQGVKYGNVYKQHVQNLENWRQYNEAMGDNTLERVLRELLESAW</sequence>
<reference evidence="2 3" key="1">
    <citation type="submission" date="2014-04" db="EMBL/GenBank/DDBJ databases">
        <authorList>
            <consortium name="DOE Joint Genome Institute"/>
            <person name="Kuo A."/>
            <person name="Kohler A."/>
            <person name="Nagy L.G."/>
            <person name="Floudas D."/>
            <person name="Copeland A."/>
            <person name="Barry K.W."/>
            <person name="Cichocki N."/>
            <person name="Veneault-Fourrey C."/>
            <person name="LaButti K."/>
            <person name="Lindquist E.A."/>
            <person name="Lipzen A."/>
            <person name="Lundell T."/>
            <person name="Morin E."/>
            <person name="Murat C."/>
            <person name="Sun H."/>
            <person name="Tunlid A."/>
            <person name="Henrissat B."/>
            <person name="Grigoriev I.V."/>
            <person name="Hibbett D.S."/>
            <person name="Martin F."/>
            <person name="Nordberg H.P."/>
            <person name="Cantor M.N."/>
            <person name="Hua S.X."/>
        </authorList>
    </citation>
    <scope>NUCLEOTIDE SEQUENCE [LARGE SCALE GENOMIC DNA]</scope>
    <source>
        <strain evidence="2 3">Foug A</strain>
    </source>
</reference>
<dbReference type="InParanoid" id="A0A0C2ZNK3"/>
<reference evidence="3" key="2">
    <citation type="submission" date="2015-01" db="EMBL/GenBank/DDBJ databases">
        <title>Evolutionary Origins and Diversification of the Mycorrhizal Mutualists.</title>
        <authorList>
            <consortium name="DOE Joint Genome Institute"/>
            <consortium name="Mycorrhizal Genomics Consortium"/>
            <person name="Kohler A."/>
            <person name="Kuo A."/>
            <person name="Nagy L.G."/>
            <person name="Floudas D."/>
            <person name="Copeland A."/>
            <person name="Barry K.W."/>
            <person name="Cichocki N."/>
            <person name="Veneault-Fourrey C."/>
            <person name="LaButti K."/>
            <person name="Lindquist E.A."/>
            <person name="Lipzen A."/>
            <person name="Lundell T."/>
            <person name="Morin E."/>
            <person name="Murat C."/>
            <person name="Riley R."/>
            <person name="Ohm R."/>
            <person name="Sun H."/>
            <person name="Tunlid A."/>
            <person name="Henrissat B."/>
            <person name="Grigoriev I.V."/>
            <person name="Hibbett D.S."/>
            <person name="Martin F."/>
        </authorList>
    </citation>
    <scope>NUCLEOTIDE SEQUENCE [LARGE SCALE GENOMIC DNA]</scope>
    <source>
        <strain evidence="3">Foug A</strain>
    </source>
</reference>
<dbReference type="Proteomes" id="UP000053989">
    <property type="component" value="Unassembled WGS sequence"/>
</dbReference>
<dbReference type="HOGENOM" id="CLU_038181_3_0_1"/>
<dbReference type="Pfam" id="PF20149">
    <property type="entry name" value="DUF6532"/>
    <property type="match status" value="1"/>
</dbReference>
<dbReference type="AlphaFoldDB" id="A0A0C2ZNK3"/>
<accession>A0A0C2ZNK3</accession>
<organism evidence="2 3">
    <name type="scientific">Scleroderma citrinum Foug A</name>
    <dbReference type="NCBI Taxonomy" id="1036808"/>
    <lineage>
        <taxon>Eukaryota</taxon>
        <taxon>Fungi</taxon>
        <taxon>Dikarya</taxon>
        <taxon>Basidiomycota</taxon>
        <taxon>Agaricomycotina</taxon>
        <taxon>Agaricomycetes</taxon>
        <taxon>Agaricomycetidae</taxon>
        <taxon>Boletales</taxon>
        <taxon>Sclerodermatineae</taxon>
        <taxon>Sclerodermataceae</taxon>
        <taxon>Scleroderma</taxon>
    </lineage>
</organism>
<dbReference type="EMBL" id="KN822160">
    <property type="protein sequence ID" value="KIM54177.1"/>
    <property type="molecule type" value="Genomic_DNA"/>
</dbReference>
<evidence type="ECO:0000313" key="2">
    <source>
        <dbReference type="EMBL" id="KIM54177.1"/>
    </source>
</evidence>